<proteinExistence type="inferred from homology"/>
<dbReference type="EC" id="5.4.4.2" evidence="3"/>
<gene>
    <name evidence="8" type="primary">menF</name>
    <name evidence="8" type="ORF">HSR121_2815</name>
</gene>
<dbReference type="PANTHER" id="PTHR42839">
    <property type="entry name" value="ISOCHORISMATE SYNTHASE ENTC"/>
    <property type="match status" value="1"/>
</dbReference>
<keyword evidence="4" id="KW-0413">Isomerase</keyword>
<dbReference type="RefSeq" id="WP_229113595.1">
    <property type="nucleotide sequence ID" value="NZ_CP064787.1"/>
</dbReference>
<dbReference type="Gene3D" id="3.60.120.10">
    <property type="entry name" value="Anthranilate synthase"/>
    <property type="match status" value="1"/>
</dbReference>
<organism evidence="8 9">
    <name type="scientific">Halapricum desulfuricans</name>
    <dbReference type="NCBI Taxonomy" id="2841257"/>
    <lineage>
        <taxon>Archaea</taxon>
        <taxon>Methanobacteriati</taxon>
        <taxon>Methanobacteriota</taxon>
        <taxon>Stenosarchaea group</taxon>
        <taxon>Halobacteria</taxon>
        <taxon>Halobacteriales</taxon>
        <taxon>Haloarculaceae</taxon>
        <taxon>Halapricum</taxon>
    </lineage>
</organism>
<feature type="region of interest" description="Disordered" evidence="6">
    <location>
        <begin position="156"/>
        <end position="178"/>
    </location>
</feature>
<feature type="domain" description="Chorismate-utilising enzyme C-terminal" evidence="7">
    <location>
        <begin position="178"/>
        <end position="432"/>
    </location>
</feature>
<evidence type="ECO:0000256" key="1">
    <source>
        <dbReference type="ARBA" id="ARBA00000799"/>
    </source>
</evidence>
<evidence type="ECO:0000259" key="7">
    <source>
        <dbReference type="Pfam" id="PF00425"/>
    </source>
</evidence>
<dbReference type="PANTHER" id="PTHR42839:SF2">
    <property type="entry name" value="ISOCHORISMATE SYNTHASE ENTC"/>
    <property type="match status" value="1"/>
</dbReference>
<dbReference type="InterPro" id="IPR004561">
    <property type="entry name" value="IsoChor_synthase"/>
</dbReference>
<comment type="similarity">
    <text evidence="2">Belongs to the isochorismate synthase family.</text>
</comment>
<reference evidence="8" key="1">
    <citation type="submission" date="2020-11" db="EMBL/GenBank/DDBJ databases">
        <title>Carbohydrate-dependent, anaerobic sulfur respiration: A novel catabolism in halophilic archaea.</title>
        <authorList>
            <person name="Sorokin D.Y."/>
            <person name="Messina E."/>
            <person name="Smedile F."/>
            <person name="La Cono V."/>
            <person name="Hallsworth J.E."/>
            <person name="Yakimov M.M."/>
        </authorList>
    </citation>
    <scope>NUCLEOTIDE SEQUENCE</scope>
    <source>
        <strain evidence="8">HSR12-1</strain>
    </source>
</reference>
<dbReference type="UniPathway" id="UPA00035">
    <property type="reaction ID" value="UER00040"/>
</dbReference>
<protein>
    <recommendedName>
        <fullName evidence="3">isochorismate synthase</fullName>
        <ecNumber evidence="3">5.4.4.2</ecNumber>
    </recommendedName>
    <alternativeName>
        <fullName evidence="5">Isochorismate mutase</fullName>
    </alternativeName>
</protein>
<evidence type="ECO:0000313" key="9">
    <source>
        <dbReference type="Proteomes" id="UP000663525"/>
    </source>
</evidence>
<dbReference type="Pfam" id="PF00425">
    <property type="entry name" value="Chorismate_bind"/>
    <property type="match status" value="1"/>
</dbReference>
<dbReference type="GeneID" id="68856353"/>
<dbReference type="InterPro" id="IPR005801">
    <property type="entry name" value="ADC_synthase"/>
</dbReference>
<dbReference type="GO" id="GO:0000162">
    <property type="term" value="P:L-tryptophan biosynthetic process"/>
    <property type="evidence" value="ECO:0007669"/>
    <property type="project" value="UniProtKB-UniPathway"/>
</dbReference>
<dbReference type="AlphaFoldDB" id="A0A897N7M8"/>
<comment type="catalytic activity">
    <reaction evidence="1">
        <text>chorismate = isochorismate</text>
        <dbReference type="Rhea" id="RHEA:18985"/>
        <dbReference type="ChEBI" id="CHEBI:29748"/>
        <dbReference type="ChEBI" id="CHEBI:29780"/>
        <dbReference type="EC" id="5.4.4.2"/>
    </reaction>
</comment>
<evidence type="ECO:0000256" key="2">
    <source>
        <dbReference type="ARBA" id="ARBA00005297"/>
    </source>
</evidence>
<name>A0A897N7M8_9EURY</name>
<evidence type="ECO:0000313" key="8">
    <source>
        <dbReference type="EMBL" id="QSG07135.1"/>
    </source>
</evidence>
<dbReference type="GO" id="GO:0008909">
    <property type="term" value="F:isochorismate synthase activity"/>
    <property type="evidence" value="ECO:0007669"/>
    <property type="project" value="UniProtKB-EC"/>
</dbReference>
<dbReference type="Proteomes" id="UP000663525">
    <property type="component" value="Chromosome"/>
</dbReference>
<dbReference type="InterPro" id="IPR015890">
    <property type="entry name" value="Chorismate_C"/>
</dbReference>
<evidence type="ECO:0000256" key="5">
    <source>
        <dbReference type="ARBA" id="ARBA00041564"/>
    </source>
</evidence>
<dbReference type="EMBL" id="CP064787">
    <property type="protein sequence ID" value="QSG07135.1"/>
    <property type="molecule type" value="Genomic_DNA"/>
</dbReference>
<accession>A0A897N7M8</accession>
<dbReference type="NCBIfam" id="TIGR00543">
    <property type="entry name" value="isochor_syn"/>
    <property type="match status" value="1"/>
</dbReference>
<evidence type="ECO:0000256" key="6">
    <source>
        <dbReference type="SAM" id="MobiDB-lite"/>
    </source>
</evidence>
<evidence type="ECO:0000256" key="4">
    <source>
        <dbReference type="ARBA" id="ARBA00023235"/>
    </source>
</evidence>
<sequence length="441" mass="47733">METLHGDEAVGAASELAVSACSRRLEELSPDVLQRIADAPTVVWRGPRESIAAAGATASVSADGPDRFETVRETATALFESLTGDVPRPARPRLFGGFAFHDGARSGTTWDGFPDAWFVLPRVQVTAHDGARWLTVTAETSDIAAERLEDWQERLAGATGPERSGPPGIVDERRTPSREDWREQIEAALSDIRAGRLRKVVLAQSLSVDLAGPVSVPDALARLDETYPDCYRFAFAPGDGAGTFFGATPETLVSLTDRTVRTGALAGSTGRGDTRKEDEWLAEELLSSDKDNHEHDLVVEAIREQLDPVAQRITTGERSIRKLATVQHLETPIRAALDGDRHVLELVEALHPTPAVGGLPPDAALETIKSTEAFDRGWYAAPVGWVDADGDGTFAVAIRSALARDRTATLFAGAGIVDDSDPDREWDEVQLKYRPMLDELE</sequence>
<evidence type="ECO:0000256" key="3">
    <source>
        <dbReference type="ARBA" id="ARBA00012824"/>
    </source>
</evidence>
<dbReference type="SUPFAM" id="SSF56322">
    <property type="entry name" value="ADC synthase"/>
    <property type="match status" value="1"/>
</dbReference>